<dbReference type="InterPro" id="IPR036291">
    <property type="entry name" value="NAD(P)-bd_dom_sf"/>
</dbReference>
<dbReference type="STRING" id="1618207.UM93_15795"/>
<dbReference type="EMBL" id="CP011005">
    <property type="protein sequence ID" value="AJT43200.1"/>
    <property type="molecule type" value="Genomic_DNA"/>
</dbReference>
<comment type="pathway">
    <text evidence="2">Lipid metabolism; butanoate metabolism.</text>
</comment>
<organism evidence="14 15">
    <name type="scientific">Psychromicrobium lacuslunae</name>
    <dbReference type="NCBI Taxonomy" id="1618207"/>
    <lineage>
        <taxon>Bacteria</taxon>
        <taxon>Bacillati</taxon>
        <taxon>Actinomycetota</taxon>
        <taxon>Actinomycetes</taxon>
        <taxon>Micrococcales</taxon>
        <taxon>Micrococcaceae</taxon>
        <taxon>Psychromicrobium</taxon>
    </lineage>
</organism>
<dbReference type="InterPro" id="IPR013328">
    <property type="entry name" value="6PGD_dom2"/>
</dbReference>
<dbReference type="GO" id="GO:0005737">
    <property type="term" value="C:cytoplasm"/>
    <property type="evidence" value="ECO:0007669"/>
    <property type="project" value="UniProtKB-SubCell"/>
</dbReference>
<evidence type="ECO:0000256" key="1">
    <source>
        <dbReference type="ARBA" id="ARBA00004496"/>
    </source>
</evidence>
<dbReference type="PANTHER" id="PTHR48075">
    <property type="entry name" value="3-HYDROXYACYL-COA DEHYDROGENASE FAMILY PROTEIN"/>
    <property type="match status" value="1"/>
</dbReference>
<evidence type="ECO:0000313" key="14">
    <source>
        <dbReference type="EMBL" id="AJT43200.1"/>
    </source>
</evidence>
<dbReference type="GO" id="GO:0050104">
    <property type="term" value="F:L-gulonate 3-dehydrogenase activity"/>
    <property type="evidence" value="ECO:0007669"/>
    <property type="project" value="UniProtKB-EC"/>
</dbReference>
<keyword evidence="5" id="KW-0963">Cytoplasm</keyword>
<evidence type="ECO:0000256" key="11">
    <source>
        <dbReference type="PIRSR" id="PIRSR000105-1"/>
    </source>
</evidence>
<dbReference type="Gene3D" id="1.10.1040.10">
    <property type="entry name" value="N-(1-d-carboxylethyl)-l-norvaline Dehydrogenase, domain 2"/>
    <property type="match status" value="1"/>
</dbReference>
<evidence type="ECO:0000313" key="15">
    <source>
        <dbReference type="Proteomes" id="UP000061839"/>
    </source>
</evidence>
<dbReference type="Gene3D" id="3.40.50.720">
    <property type="entry name" value="NAD(P)-binding Rossmann-like Domain"/>
    <property type="match status" value="1"/>
</dbReference>
<accession>A0A0D4C496</accession>
<feature type="domain" description="3-hydroxyacyl-CoA dehydrogenase C-terminal" evidence="12">
    <location>
        <begin position="176"/>
        <end position="244"/>
    </location>
</feature>
<dbReference type="InterPro" id="IPR022694">
    <property type="entry name" value="3-OHacyl-CoA_DH"/>
</dbReference>
<dbReference type="PATRIC" id="fig|1618207.4.peg.3214"/>
<proteinExistence type="inferred from homology"/>
<dbReference type="AlphaFoldDB" id="A0A0D4C496"/>
<dbReference type="Pfam" id="PF02737">
    <property type="entry name" value="3HCDH_N"/>
    <property type="match status" value="1"/>
</dbReference>
<dbReference type="GO" id="GO:0070403">
    <property type="term" value="F:NAD+ binding"/>
    <property type="evidence" value="ECO:0007669"/>
    <property type="project" value="InterPro"/>
</dbReference>
<dbReference type="InterPro" id="IPR008927">
    <property type="entry name" value="6-PGluconate_DH-like_C_sf"/>
</dbReference>
<protein>
    <recommendedName>
        <fullName evidence="10">L-gulonate 3-dehydrogenase</fullName>
        <ecNumber evidence="9">1.1.1.45</ecNumber>
    </recommendedName>
    <alternativeName>
        <fullName evidence="10">L-gulonate 3-dehydrogenase</fullName>
    </alternativeName>
</protein>
<keyword evidence="8" id="KW-0520">NAD</keyword>
<gene>
    <name evidence="14" type="ORF">UM93_15795</name>
</gene>
<dbReference type="OrthoDB" id="9771883at2"/>
<evidence type="ECO:0000256" key="6">
    <source>
        <dbReference type="ARBA" id="ARBA00022553"/>
    </source>
</evidence>
<dbReference type="HOGENOM" id="CLU_009834_0_1_11"/>
<evidence type="ECO:0000259" key="12">
    <source>
        <dbReference type="Pfam" id="PF00725"/>
    </source>
</evidence>
<dbReference type="PIRSF" id="PIRSF000105">
    <property type="entry name" value="HCDH"/>
    <property type="match status" value="1"/>
</dbReference>
<comment type="similarity">
    <text evidence="3">Belongs to the 3-hydroxyacyl-CoA dehydrogenase family.</text>
</comment>
<dbReference type="Pfam" id="PF00725">
    <property type="entry name" value="3HCDH"/>
    <property type="match status" value="1"/>
</dbReference>
<dbReference type="EC" id="1.1.1.45" evidence="9"/>
<evidence type="ECO:0000256" key="10">
    <source>
        <dbReference type="ARBA" id="ARBA00042709"/>
    </source>
</evidence>
<feature type="domain" description="3-hydroxyacyl-CoA dehydrogenase NAD binding" evidence="13">
    <location>
        <begin position="2"/>
        <end position="172"/>
    </location>
</feature>
<keyword evidence="15" id="KW-1185">Reference proteome</keyword>
<evidence type="ECO:0000259" key="13">
    <source>
        <dbReference type="Pfam" id="PF02737"/>
    </source>
</evidence>
<dbReference type="SUPFAM" id="SSF48179">
    <property type="entry name" value="6-phosphogluconate dehydrogenase C-terminal domain-like"/>
    <property type="match status" value="1"/>
</dbReference>
<name>A0A0D4C496_9MICC</name>
<dbReference type="SUPFAM" id="SSF51735">
    <property type="entry name" value="NAD(P)-binding Rossmann-fold domains"/>
    <property type="match status" value="1"/>
</dbReference>
<evidence type="ECO:0000256" key="9">
    <source>
        <dbReference type="ARBA" id="ARBA00038962"/>
    </source>
</evidence>
<dbReference type="InterPro" id="IPR006176">
    <property type="entry name" value="3-OHacyl-CoA_DH_NAD-bd"/>
</dbReference>
<evidence type="ECO:0000256" key="7">
    <source>
        <dbReference type="ARBA" id="ARBA00023002"/>
    </source>
</evidence>
<dbReference type="GO" id="GO:0006631">
    <property type="term" value="P:fatty acid metabolic process"/>
    <property type="evidence" value="ECO:0007669"/>
    <property type="project" value="InterPro"/>
</dbReference>
<comment type="subunit">
    <text evidence="4">Homodimer.</text>
</comment>
<sequence>MVGAGTIGLSWTALFANAGLNVTVSDPRPDLADVVRDSMPELAASLGTSAEALLAKISISASLAEAVAEADLVQENGPERLEFKQQLFAEIAAAAPKHALLTSSSSGIVATLIAAQLDEEAAARMLIAHPFNPPQLMPLVEIVPGERTSESATLAAIDFYRALGKVPVREHKEVQGFVANRLQAVVLKEAFSLVLQGVVTVEELDIAMKASLGARWATIGPFESYHLGGGPGGIRHMFAHLGANLTGDDSGVTEADVEKLINEVERSYGSGAAAYAKLAAARDRKQIAVNNALKSAVE</sequence>
<dbReference type="Proteomes" id="UP000061839">
    <property type="component" value="Chromosome"/>
</dbReference>
<evidence type="ECO:0000256" key="2">
    <source>
        <dbReference type="ARBA" id="ARBA00005086"/>
    </source>
</evidence>
<feature type="site" description="Important for catalytic activity" evidence="11">
    <location>
        <position position="129"/>
    </location>
</feature>
<dbReference type="KEGG" id="ari:UM93_15795"/>
<dbReference type="InterPro" id="IPR006108">
    <property type="entry name" value="3HC_DH_C"/>
</dbReference>
<evidence type="ECO:0000256" key="5">
    <source>
        <dbReference type="ARBA" id="ARBA00022490"/>
    </source>
</evidence>
<evidence type="ECO:0000256" key="8">
    <source>
        <dbReference type="ARBA" id="ARBA00023027"/>
    </source>
</evidence>
<keyword evidence="6" id="KW-0597">Phosphoprotein</keyword>
<evidence type="ECO:0000256" key="4">
    <source>
        <dbReference type="ARBA" id="ARBA00011738"/>
    </source>
</evidence>
<dbReference type="PANTHER" id="PTHR48075:SF1">
    <property type="entry name" value="LAMBDA-CRYSTALLIN HOMOLOG"/>
    <property type="match status" value="1"/>
</dbReference>
<evidence type="ECO:0000256" key="3">
    <source>
        <dbReference type="ARBA" id="ARBA00009463"/>
    </source>
</evidence>
<comment type="subcellular location">
    <subcellularLocation>
        <location evidence="1">Cytoplasm</location>
    </subcellularLocation>
</comment>
<keyword evidence="7" id="KW-0560">Oxidoreductase</keyword>
<reference evidence="14 15" key="1">
    <citation type="journal article" date="2015" name="Genome Announc.">
        <title>Complete Genome Sequencing of Protease-Producing Novel Arthrobacter sp. Strain IHBB 11108 Using PacBio Single-Molecule Real-Time Sequencing Technology.</title>
        <authorList>
            <person name="Kiran S."/>
            <person name="Swarnkar M.K."/>
            <person name="Pal M."/>
            <person name="Thakur R."/>
            <person name="Tewari R."/>
            <person name="Singh A.K."/>
            <person name="Gulati A."/>
        </authorList>
    </citation>
    <scope>NUCLEOTIDE SEQUENCE [LARGE SCALE GENOMIC DNA]</scope>
    <source>
        <strain evidence="14 15">IHBB 11108</strain>
    </source>
</reference>